<gene>
    <name evidence="2" type="ORF">A4H34_09795</name>
</gene>
<comment type="caution">
    <text evidence="2">The sequence shown here is derived from an EMBL/GenBank/DDBJ whole genome shotgun (WGS) entry which is preliminary data.</text>
</comment>
<dbReference type="AlphaFoldDB" id="A0A179B0Y4"/>
<feature type="domain" description="Amidohydrolase-related" evidence="1">
    <location>
        <begin position="42"/>
        <end position="356"/>
    </location>
</feature>
<dbReference type="InterPro" id="IPR011059">
    <property type="entry name" value="Metal-dep_hydrolase_composite"/>
</dbReference>
<dbReference type="SUPFAM" id="SSF51556">
    <property type="entry name" value="Metallo-dependent hydrolases"/>
    <property type="match status" value="1"/>
</dbReference>
<organism evidence="2 3">
    <name type="scientific">Peptidiphaga gingivicola</name>
    <dbReference type="NCBI Taxonomy" id="2741497"/>
    <lineage>
        <taxon>Bacteria</taxon>
        <taxon>Bacillati</taxon>
        <taxon>Actinomycetota</taxon>
        <taxon>Actinomycetes</taxon>
        <taxon>Actinomycetales</taxon>
        <taxon>Actinomycetaceae</taxon>
        <taxon>Peptidiphaga</taxon>
    </lineage>
</organism>
<dbReference type="InterPro" id="IPR006680">
    <property type="entry name" value="Amidohydro-rel"/>
</dbReference>
<dbReference type="PANTHER" id="PTHR43135:SF4">
    <property type="entry name" value="AMIDOHYDROLASE-RELATED DOMAIN-CONTAINING PROTEIN"/>
    <property type="match status" value="1"/>
</dbReference>
<accession>A0A179B0Y4</accession>
<protein>
    <recommendedName>
        <fullName evidence="1">Amidohydrolase-related domain-containing protein</fullName>
    </recommendedName>
</protein>
<dbReference type="Pfam" id="PF01979">
    <property type="entry name" value="Amidohydro_1"/>
    <property type="match status" value="1"/>
</dbReference>
<dbReference type="STRING" id="1823756.A4H34_09795"/>
<dbReference type="InterPro" id="IPR032466">
    <property type="entry name" value="Metal_Hydrolase"/>
</dbReference>
<evidence type="ECO:0000313" key="2">
    <source>
        <dbReference type="EMBL" id="OAP85376.1"/>
    </source>
</evidence>
<dbReference type="EMBL" id="LVZK01000003">
    <property type="protein sequence ID" value="OAP85376.1"/>
    <property type="molecule type" value="Genomic_DNA"/>
</dbReference>
<reference evidence="2 3" key="1">
    <citation type="submission" date="2016-04" db="EMBL/GenBank/DDBJ databases">
        <title>Peptidophaga gingivicola gen. nov., sp. nov., isolated from human subgingival plaque.</title>
        <authorList>
            <person name="Beall C.J."/>
            <person name="Mokrzan E.M."/>
            <person name="Griffen A.L."/>
            <person name="Leys E.J."/>
        </authorList>
    </citation>
    <scope>NUCLEOTIDE SEQUENCE [LARGE SCALE GENOMIC DNA]</scope>
    <source>
        <strain evidence="2 3">BA112</strain>
    </source>
</reference>
<sequence length="363" mass="38636">MTSYRLTGPLRGTDLAEVWIVDGAIRHSAPDSPAQTVAGWTYPGLVDAHAHPGLSHSAEPVADAEVIRRLDAARAAGVTTVREMGAQLDVARFAARGRTKAIRSGRHIARPKRYIRNVAAEIEPGELPDEVVRQAARGDGWVKLVGDWIDRTEGADSDLRPLWPRDVLADAVAATHEAGAKVAVHTFGVETVDDALEAGVDCIEHGSGMNEDQLREAARRGVILDPTVCQTGTFASIAERAGKYPVYRERMLAMYRGRFDHFALMADVGAHFVMGTDTEGEGKDRTLDVELRAAVDAGLPAGLVMAAASHSGRSLLGLPSWEEGAPADVVVYAEDPEKDIAAVSRPAAVFIDGELVGGTLATA</sequence>
<proteinExistence type="predicted"/>
<evidence type="ECO:0000259" key="1">
    <source>
        <dbReference type="Pfam" id="PF01979"/>
    </source>
</evidence>
<name>A0A179B0Y4_9ACTO</name>
<dbReference type="Gene3D" id="2.30.40.10">
    <property type="entry name" value="Urease, subunit C, domain 1"/>
    <property type="match status" value="1"/>
</dbReference>
<dbReference type="PANTHER" id="PTHR43135">
    <property type="entry name" value="ALPHA-D-RIBOSE 1-METHYLPHOSPHONATE 5-TRIPHOSPHATE DIPHOSPHATASE"/>
    <property type="match status" value="1"/>
</dbReference>
<dbReference type="Proteomes" id="UP000078368">
    <property type="component" value="Unassembled WGS sequence"/>
</dbReference>
<dbReference type="GO" id="GO:0016810">
    <property type="term" value="F:hydrolase activity, acting on carbon-nitrogen (but not peptide) bonds"/>
    <property type="evidence" value="ECO:0007669"/>
    <property type="project" value="InterPro"/>
</dbReference>
<dbReference type="RefSeq" id="WP_064231970.1">
    <property type="nucleotide sequence ID" value="NZ_LVZK01000003.1"/>
</dbReference>
<dbReference type="InterPro" id="IPR051781">
    <property type="entry name" value="Metallo-dep_Hydrolase"/>
</dbReference>
<evidence type="ECO:0000313" key="3">
    <source>
        <dbReference type="Proteomes" id="UP000078368"/>
    </source>
</evidence>
<dbReference type="Gene3D" id="3.20.20.140">
    <property type="entry name" value="Metal-dependent hydrolases"/>
    <property type="match status" value="1"/>
</dbReference>
<keyword evidence="3" id="KW-1185">Reference proteome</keyword>